<dbReference type="GO" id="GO:0006457">
    <property type="term" value="P:protein folding"/>
    <property type="evidence" value="ECO:0007669"/>
    <property type="project" value="InterPro"/>
</dbReference>
<dbReference type="SUPFAM" id="SSF158442">
    <property type="entry name" value="DsbB-like"/>
    <property type="match status" value="1"/>
</dbReference>
<sequence>MLRTLHTLSTQRRSWLLLAALALVLDGIALFLQHVLHVEPCNECIYIRAGVLGIALAGVMGALAPSYWPMRLLALTAWVGALGWSLSRVVLLLDLERIVAAGGDASCKRFKGFPDWLPLEQWLPNVFEPRAMCGTVSWTFLGGSVTFWIGIALGGMALLAAAVVVAQVWPNKGRV</sequence>
<keyword evidence="2" id="KW-1003">Cell membrane</keyword>
<dbReference type="EMBL" id="MTJN01000002">
    <property type="protein sequence ID" value="OOV07198.1"/>
    <property type="molecule type" value="Genomic_DNA"/>
</dbReference>
<feature type="transmembrane region" description="Helical" evidence="6">
    <location>
        <begin position="147"/>
        <end position="169"/>
    </location>
</feature>
<comment type="subcellular location">
    <subcellularLocation>
        <location evidence="1">Cell membrane</location>
        <topology evidence="1">Multi-pass membrane protein</topology>
    </subcellularLocation>
</comment>
<name>A0A1T1AT98_RHOFE</name>
<proteinExistence type="predicted"/>
<accession>A0A1T1AT98</accession>
<protein>
    <recommendedName>
        <fullName evidence="9">Disulfide bond formation protein B</fullName>
    </recommendedName>
</protein>
<evidence type="ECO:0000313" key="8">
    <source>
        <dbReference type="Proteomes" id="UP000190750"/>
    </source>
</evidence>
<dbReference type="GO" id="GO:0005886">
    <property type="term" value="C:plasma membrane"/>
    <property type="evidence" value="ECO:0007669"/>
    <property type="project" value="UniProtKB-SubCell"/>
</dbReference>
<evidence type="ECO:0000256" key="4">
    <source>
        <dbReference type="ARBA" id="ARBA00022989"/>
    </source>
</evidence>
<evidence type="ECO:0000256" key="3">
    <source>
        <dbReference type="ARBA" id="ARBA00022692"/>
    </source>
</evidence>
<keyword evidence="4 6" id="KW-1133">Transmembrane helix</keyword>
<reference evidence="7 8" key="1">
    <citation type="submission" date="2017-01" db="EMBL/GenBank/DDBJ databases">
        <title>Genome sequencing of Rhodoferax fermentans JCM 7819.</title>
        <authorList>
            <person name="Kim Y.J."/>
            <person name="Farh M.E.-A."/>
            <person name="Yang D.-C."/>
        </authorList>
    </citation>
    <scope>NUCLEOTIDE SEQUENCE [LARGE SCALE GENOMIC DNA]</scope>
    <source>
        <strain evidence="7 8">JCM 7819</strain>
    </source>
</reference>
<organism evidence="7 8">
    <name type="scientific">Rhodoferax fermentans</name>
    <dbReference type="NCBI Taxonomy" id="28066"/>
    <lineage>
        <taxon>Bacteria</taxon>
        <taxon>Pseudomonadati</taxon>
        <taxon>Pseudomonadota</taxon>
        <taxon>Betaproteobacteria</taxon>
        <taxon>Burkholderiales</taxon>
        <taxon>Comamonadaceae</taxon>
        <taxon>Rhodoferax</taxon>
    </lineage>
</organism>
<gene>
    <name evidence="7" type="ORF">RF819_11060</name>
</gene>
<keyword evidence="3 6" id="KW-0812">Transmembrane</keyword>
<evidence type="ECO:0008006" key="9">
    <source>
        <dbReference type="Google" id="ProtNLM"/>
    </source>
</evidence>
<keyword evidence="5 6" id="KW-0472">Membrane</keyword>
<evidence type="ECO:0000256" key="2">
    <source>
        <dbReference type="ARBA" id="ARBA00022475"/>
    </source>
</evidence>
<dbReference type="Proteomes" id="UP000190750">
    <property type="component" value="Unassembled WGS sequence"/>
</dbReference>
<dbReference type="OrthoDB" id="3711263at2"/>
<dbReference type="InterPro" id="IPR050183">
    <property type="entry name" value="DsbB"/>
</dbReference>
<dbReference type="PANTHER" id="PTHR36570">
    <property type="entry name" value="DISULFIDE BOND FORMATION PROTEIN B"/>
    <property type="match status" value="1"/>
</dbReference>
<dbReference type="Gene3D" id="1.20.1550.10">
    <property type="entry name" value="DsbB-like"/>
    <property type="match status" value="1"/>
</dbReference>
<dbReference type="AlphaFoldDB" id="A0A1T1AT98"/>
<dbReference type="RefSeq" id="WP_158081265.1">
    <property type="nucleotide sequence ID" value="NZ_MTJN01000002.1"/>
</dbReference>
<evidence type="ECO:0000256" key="6">
    <source>
        <dbReference type="SAM" id="Phobius"/>
    </source>
</evidence>
<evidence type="ECO:0000256" key="5">
    <source>
        <dbReference type="ARBA" id="ARBA00023136"/>
    </source>
</evidence>
<dbReference type="PANTHER" id="PTHR36570:SF2">
    <property type="entry name" value="DISULFIDE BOND FORMATION PROTEIN B"/>
    <property type="match status" value="1"/>
</dbReference>
<dbReference type="GO" id="GO:0015035">
    <property type="term" value="F:protein-disulfide reductase activity"/>
    <property type="evidence" value="ECO:0007669"/>
    <property type="project" value="InterPro"/>
</dbReference>
<comment type="caution">
    <text evidence="7">The sequence shown here is derived from an EMBL/GenBank/DDBJ whole genome shotgun (WGS) entry which is preliminary data.</text>
</comment>
<dbReference type="InterPro" id="IPR023380">
    <property type="entry name" value="DsbB-like_sf"/>
</dbReference>
<feature type="transmembrane region" description="Helical" evidence="6">
    <location>
        <begin position="72"/>
        <end position="93"/>
    </location>
</feature>
<dbReference type="Pfam" id="PF02600">
    <property type="entry name" value="DsbB"/>
    <property type="match status" value="1"/>
</dbReference>
<evidence type="ECO:0000256" key="1">
    <source>
        <dbReference type="ARBA" id="ARBA00004651"/>
    </source>
</evidence>
<keyword evidence="8" id="KW-1185">Reference proteome</keyword>
<evidence type="ECO:0000313" key="7">
    <source>
        <dbReference type="EMBL" id="OOV07198.1"/>
    </source>
</evidence>
<dbReference type="InterPro" id="IPR003752">
    <property type="entry name" value="DiS_bond_form_DsbB/BdbC"/>
</dbReference>
<feature type="transmembrane region" description="Helical" evidence="6">
    <location>
        <begin position="45"/>
        <end position="65"/>
    </location>
</feature>
<dbReference type="STRING" id="28066.RF819_11060"/>